<keyword evidence="2" id="KW-0472">Membrane</keyword>
<keyword evidence="2" id="KW-1133">Transmembrane helix</keyword>
<name>A0A9W4MF33_9ACTN</name>
<comment type="caution">
    <text evidence="3">The sequence shown here is derived from an EMBL/GenBank/DDBJ whole genome shotgun (WGS) entry which is preliminary data.</text>
</comment>
<protein>
    <submittedName>
        <fullName evidence="3">Uncharacterized protein</fullName>
    </submittedName>
</protein>
<sequence length="259" mass="26892">MPVEFEDDLGDALRRTADTFRPADPRELVDAGHQAGRRMRRRRTAGAVAGAAAIAAVAVGGVLAGGLAQHDGHTSGVAAAPEQPKPAAKPAAAAVTGEQVAAVFAGLLPHGTVKDLQGSGPADFGFPFASASAVFDDGKGPAEVAVGLQRDGQPLEPCGQVRASGVWCSLTHVHGGTLQIIKGYEYPDHRVETKDWTATFVTPDGSQVQLNQWNSSAEKGAPITRKNPPLDVAQMTAMVTSADWKHLLASLPKPKPYAG</sequence>
<dbReference type="RefSeq" id="WP_205047847.1">
    <property type="nucleotide sequence ID" value="NZ_CAJVAX010000017.1"/>
</dbReference>
<feature type="region of interest" description="Disordered" evidence="1">
    <location>
        <begin position="19"/>
        <end position="42"/>
    </location>
</feature>
<evidence type="ECO:0000313" key="4">
    <source>
        <dbReference type="Proteomes" id="UP001153328"/>
    </source>
</evidence>
<evidence type="ECO:0000256" key="1">
    <source>
        <dbReference type="SAM" id="MobiDB-lite"/>
    </source>
</evidence>
<evidence type="ECO:0000256" key="2">
    <source>
        <dbReference type="SAM" id="Phobius"/>
    </source>
</evidence>
<feature type="compositionally biased region" description="Basic and acidic residues" evidence="1">
    <location>
        <begin position="19"/>
        <end position="30"/>
    </location>
</feature>
<reference evidence="3" key="1">
    <citation type="submission" date="2021-06" db="EMBL/GenBank/DDBJ databases">
        <authorList>
            <person name="Arsene-Ploetze F."/>
        </authorList>
    </citation>
    <scope>NUCLEOTIDE SEQUENCE</scope>
    <source>
        <strain evidence="3">SBRY1</strain>
    </source>
</reference>
<evidence type="ECO:0000313" key="3">
    <source>
        <dbReference type="EMBL" id="CAG7640832.1"/>
    </source>
</evidence>
<dbReference type="Proteomes" id="UP001153328">
    <property type="component" value="Unassembled WGS sequence"/>
</dbReference>
<keyword evidence="2" id="KW-0812">Transmembrane</keyword>
<gene>
    <name evidence="3" type="ORF">SBRY_30469</name>
</gene>
<dbReference type="AlphaFoldDB" id="A0A9W4MF33"/>
<dbReference type="EMBL" id="CAJVAX010000017">
    <property type="protein sequence ID" value="CAG7640832.1"/>
    <property type="molecule type" value="Genomic_DNA"/>
</dbReference>
<feature type="transmembrane region" description="Helical" evidence="2">
    <location>
        <begin position="47"/>
        <end position="68"/>
    </location>
</feature>
<organism evidence="3 4">
    <name type="scientific">Actinacidiphila bryophytorum</name>
    <dbReference type="NCBI Taxonomy" id="1436133"/>
    <lineage>
        <taxon>Bacteria</taxon>
        <taxon>Bacillati</taxon>
        <taxon>Actinomycetota</taxon>
        <taxon>Actinomycetes</taxon>
        <taxon>Kitasatosporales</taxon>
        <taxon>Streptomycetaceae</taxon>
        <taxon>Actinacidiphila</taxon>
    </lineage>
</organism>
<keyword evidence="4" id="KW-1185">Reference proteome</keyword>
<accession>A0A9W4MF33</accession>
<proteinExistence type="predicted"/>